<keyword evidence="2" id="KW-1185">Reference proteome</keyword>
<dbReference type="Proteomes" id="UP001497516">
    <property type="component" value="Chromosome 8"/>
</dbReference>
<gene>
    <name evidence="1" type="ORF">LTRI10_LOCUS45731</name>
</gene>
<protein>
    <submittedName>
        <fullName evidence="1">Uncharacterized protein</fullName>
    </submittedName>
</protein>
<reference evidence="1 2" key="1">
    <citation type="submission" date="2024-04" db="EMBL/GenBank/DDBJ databases">
        <authorList>
            <person name="Fracassetti M."/>
        </authorList>
    </citation>
    <scope>NUCLEOTIDE SEQUENCE [LARGE SCALE GENOMIC DNA]</scope>
</reference>
<sequence length="124" mass="13647">MELNYGKGRGVYFDSDRMKEEAGVAAAAAAAAKTDWIRFPEERRRYRREGTFDLRALFGERVYEMGLRAESYNRAAPGSLNFPSSSPATVVAAIFSSHAVTHPLSFLSRFARSSPGTSLGCKMS</sequence>
<dbReference type="EMBL" id="OZ034821">
    <property type="protein sequence ID" value="CAL1405974.1"/>
    <property type="molecule type" value="Genomic_DNA"/>
</dbReference>
<organism evidence="1 2">
    <name type="scientific">Linum trigynum</name>
    <dbReference type="NCBI Taxonomy" id="586398"/>
    <lineage>
        <taxon>Eukaryota</taxon>
        <taxon>Viridiplantae</taxon>
        <taxon>Streptophyta</taxon>
        <taxon>Embryophyta</taxon>
        <taxon>Tracheophyta</taxon>
        <taxon>Spermatophyta</taxon>
        <taxon>Magnoliopsida</taxon>
        <taxon>eudicotyledons</taxon>
        <taxon>Gunneridae</taxon>
        <taxon>Pentapetalae</taxon>
        <taxon>rosids</taxon>
        <taxon>fabids</taxon>
        <taxon>Malpighiales</taxon>
        <taxon>Linaceae</taxon>
        <taxon>Linum</taxon>
    </lineage>
</organism>
<evidence type="ECO:0000313" key="1">
    <source>
        <dbReference type="EMBL" id="CAL1405974.1"/>
    </source>
</evidence>
<proteinExistence type="predicted"/>
<dbReference type="AlphaFoldDB" id="A0AAV2G5Q4"/>
<accession>A0AAV2G5Q4</accession>
<evidence type="ECO:0000313" key="2">
    <source>
        <dbReference type="Proteomes" id="UP001497516"/>
    </source>
</evidence>
<name>A0AAV2G5Q4_9ROSI</name>